<keyword evidence="8 11" id="KW-1133">Transmembrane helix</keyword>
<accession>A0ABU1CFB4</accession>
<dbReference type="PANTHER" id="PTHR30413">
    <property type="entry name" value="INNER MEMBRANE TRANSPORT PERMEASE"/>
    <property type="match status" value="1"/>
</dbReference>
<dbReference type="Pfam" id="PF01061">
    <property type="entry name" value="ABC2_membrane"/>
    <property type="match status" value="1"/>
</dbReference>
<evidence type="ECO:0000256" key="5">
    <source>
        <dbReference type="ARBA" id="ARBA00022597"/>
    </source>
</evidence>
<evidence type="ECO:0000256" key="10">
    <source>
        <dbReference type="ARBA" id="ARBA00023136"/>
    </source>
</evidence>
<keyword evidence="9" id="KW-0625">Polysaccharide transport</keyword>
<evidence type="ECO:0000313" key="14">
    <source>
        <dbReference type="Proteomes" id="UP001233535"/>
    </source>
</evidence>
<dbReference type="InterPro" id="IPR000412">
    <property type="entry name" value="ABC_2_transport"/>
</dbReference>
<evidence type="ECO:0000256" key="4">
    <source>
        <dbReference type="ARBA" id="ARBA00022475"/>
    </source>
</evidence>
<feature type="transmembrane region" description="Helical" evidence="11">
    <location>
        <begin position="67"/>
        <end position="88"/>
    </location>
</feature>
<organism evidence="13 14">
    <name type="scientific">Lysobacter arvi</name>
    <dbReference type="NCBI Taxonomy" id="3038776"/>
    <lineage>
        <taxon>Bacteria</taxon>
        <taxon>Pseudomonadati</taxon>
        <taxon>Pseudomonadota</taxon>
        <taxon>Gammaproteobacteria</taxon>
        <taxon>Lysobacterales</taxon>
        <taxon>Lysobacteraceae</taxon>
        <taxon>Lysobacter</taxon>
    </lineage>
</organism>
<dbReference type="RefSeq" id="WP_309262772.1">
    <property type="nucleotide sequence ID" value="NZ_JARUHG010000003.1"/>
</dbReference>
<feature type="transmembrane region" description="Helical" evidence="11">
    <location>
        <begin position="32"/>
        <end position="52"/>
    </location>
</feature>
<feature type="transmembrane region" description="Helical" evidence="11">
    <location>
        <begin position="109"/>
        <end position="135"/>
    </location>
</feature>
<comment type="similarity">
    <text evidence="2 11">Belongs to the ABC-2 integral membrane protein family.</text>
</comment>
<dbReference type="PRINTS" id="PR00164">
    <property type="entry name" value="ABC2TRNSPORT"/>
</dbReference>
<keyword evidence="6 11" id="KW-0812">Transmembrane</keyword>
<gene>
    <name evidence="13" type="ORF">P8609_11780</name>
</gene>
<keyword evidence="14" id="KW-1185">Reference proteome</keyword>
<keyword evidence="3 11" id="KW-0813">Transport</keyword>
<dbReference type="InterPro" id="IPR047817">
    <property type="entry name" value="ABC2_TM_bact-type"/>
</dbReference>
<evidence type="ECO:0000256" key="8">
    <source>
        <dbReference type="ARBA" id="ARBA00022989"/>
    </source>
</evidence>
<proteinExistence type="inferred from homology"/>
<evidence type="ECO:0000259" key="12">
    <source>
        <dbReference type="PROSITE" id="PS51012"/>
    </source>
</evidence>
<evidence type="ECO:0000256" key="7">
    <source>
        <dbReference type="ARBA" id="ARBA00022903"/>
    </source>
</evidence>
<protein>
    <recommendedName>
        <fullName evidence="11">Transport permease protein</fullName>
    </recommendedName>
</protein>
<dbReference type="EMBL" id="JARUHG010000003">
    <property type="protein sequence ID" value="MDR0183640.1"/>
    <property type="molecule type" value="Genomic_DNA"/>
</dbReference>
<sequence>MDQLIKAAWRYRHFIVSSIRADFRARFGRSRLGAAWMILQPLAQAAIFAYVLSEILSSKLPGIDNKFAYPIYLLSGTLAWTLFSEVLNKSVNVFVDNAGLLKKISFPRVCLPVIAAGVAVANSVLLFVAICAVFLVLGHGLTLTMLWLLPVGALIVIFALGLGLLLGVLNVFMRDVGQIVPVIMQLWFWLTPIVYMSHILPSSGASLLKWNLMYPPVYSFQQIMLYGKAPDPVTLVPLLLVGSVLLAIAYVLFLRASPEMVDEL</sequence>
<evidence type="ECO:0000256" key="1">
    <source>
        <dbReference type="ARBA" id="ARBA00004651"/>
    </source>
</evidence>
<evidence type="ECO:0000256" key="11">
    <source>
        <dbReference type="RuleBase" id="RU361157"/>
    </source>
</evidence>
<dbReference type="InterPro" id="IPR013525">
    <property type="entry name" value="ABC2_TM"/>
</dbReference>
<keyword evidence="5" id="KW-0762">Sugar transport</keyword>
<evidence type="ECO:0000256" key="2">
    <source>
        <dbReference type="ARBA" id="ARBA00007783"/>
    </source>
</evidence>
<comment type="caution">
    <text evidence="13">The sequence shown here is derived from an EMBL/GenBank/DDBJ whole genome shotgun (WGS) entry which is preliminary data.</text>
</comment>
<evidence type="ECO:0000256" key="3">
    <source>
        <dbReference type="ARBA" id="ARBA00022448"/>
    </source>
</evidence>
<evidence type="ECO:0000313" key="13">
    <source>
        <dbReference type="EMBL" id="MDR0183640.1"/>
    </source>
</evidence>
<dbReference type="PANTHER" id="PTHR30413:SF10">
    <property type="entry name" value="CAPSULE POLYSACCHARIDE EXPORT INNER-MEMBRANE PROTEIN CTRC"/>
    <property type="match status" value="1"/>
</dbReference>
<feature type="transmembrane region" description="Helical" evidence="11">
    <location>
        <begin position="147"/>
        <end position="172"/>
    </location>
</feature>
<feature type="transmembrane region" description="Helical" evidence="11">
    <location>
        <begin position="179"/>
        <end position="200"/>
    </location>
</feature>
<keyword evidence="7" id="KW-0972">Capsule biogenesis/degradation</keyword>
<dbReference type="Proteomes" id="UP001233535">
    <property type="component" value="Unassembled WGS sequence"/>
</dbReference>
<evidence type="ECO:0000256" key="9">
    <source>
        <dbReference type="ARBA" id="ARBA00023047"/>
    </source>
</evidence>
<name>A0ABU1CFB4_9GAMM</name>
<dbReference type="PROSITE" id="PS51012">
    <property type="entry name" value="ABC_TM2"/>
    <property type="match status" value="1"/>
</dbReference>
<reference evidence="13 14" key="1">
    <citation type="submission" date="2023-04" db="EMBL/GenBank/DDBJ databases">
        <title>Lysobacter sp. strain UC isolated from soil sample.</title>
        <authorList>
            <person name="Choksket S."/>
            <person name="Harshvardhan F."/>
            <person name="Rana R."/>
            <person name="Patil P.B."/>
            <person name="Korpole S."/>
        </authorList>
    </citation>
    <scope>NUCLEOTIDE SEQUENCE [LARGE SCALE GENOMIC DNA]</scope>
    <source>
        <strain evidence="13 14">UC</strain>
    </source>
</reference>
<keyword evidence="4 11" id="KW-1003">Cell membrane</keyword>
<keyword evidence="10 11" id="KW-0472">Membrane</keyword>
<feature type="transmembrane region" description="Helical" evidence="11">
    <location>
        <begin position="234"/>
        <end position="254"/>
    </location>
</feature>
<comment type="subcellular location">
    <subcellularLocation>
        <location evidence="11">Cell inner membrane</location>
        <topology evidence="11">Multi-pass membrane protein</topology>
    </subcellularLocation>
    <subcellularLocation>
        <location evidence="1">Cell membrane</location>
        <topology evidence="1">Multi-pass membrane protein</topology>
    </subcellularLocation>
</comment>
<feature type="domain" description="ABC transmembrane type-2" evidence="12">
    <location>
        <begin position="32"/>
        <end position="256"/>
    </location>
</feature>
<evidence type="ECO:0000256" key="6">
    <source>
        <dbReference type="ARBA" id="ARBA00022692"/>
    </source>
</evidence>